<dbReference type="CDD" id="cd24039">
    <property type="entry name" value="ASKHA_NBD_YND1-like"/>
    <property type="match status" value="1"/>
</dbReference>
<dbReference type="Gene3D" id="3.30.420.150">
    <property type="entry name" value="Exopolyphosphatase. Domain 2"/>
    <property type="match status" value="1"/>
</dbReference>
<dbReference type="GO" id="GO:0045134">
    <property type="term" value="F:UDP phosphatase activity"/>
    <property type="evidence" value="ECO:0007669"/>
    <property type="project" value="TreeGrafter"/>
</dbReference>
<evidence type="ECO:0000256" key="4">
    <source>
        <dbReference type="PIRSR" id="PIRSR600407-2"/>
    </source>
</evidence>
<sequence>MKTEVSTKYGIVIDSGSSGSRIQIYKWEDPAALKASQDSKLLKSPPKIVQERDWTLKTTPGISTFNTPAKVSKIWSDHYSKLIEFAQGIIPASQHGDTPIFILSTAGMRLLSPDKQTAILKETCAVIRQNTNFYLPNCGDYIQIIDGKTEGMYGWLGLNYLMGQFDEYDLSAEKHESIGFMDMGGASSQIAFVPSSKEELEKHNEDLSLVTLRNINGDTQKWNVFVETWLGFGANEARNRFLKSLISLASYENDNAKDINDPCLPKGASFEYTYMDKKYNIKGLGNYEMCLKNTYPLLMKNIPCESEPCLFNGVHGPKMNFDADKFVGISEYWYTANDIFQSGGEYNYHKFNEKVKEYCESDWSQILENSKEGKYSGLDPNTFLRDACFKANWVLNVLHEGFELPRLGLEVPDNGATPDDVLNEHVPFKSTDSVNGEELSWTLGKILLFASSQIDAEGSSGDSLEVGIFPSEISGKPFIPGGGSLKNYSSDDDSDNEGNSSSFGILSVLLFFILLLALYQLRSINWDKYNYKFKRLTAPVRNFAFAVGSRIPIVDKFAHKYEEINLQNDVNINLEEGLMSSLSTSPKLQQTSVLRTRLNINLNDGDGDSEYLQLPPIPRSFSSLNTPNGFTNFNKPFVVPKRNASFYHSENTSRESFRKS</sequence>
<keyword evidence="4" id="KW-0547">Nucleotide-binding</keyword>
<feature type="transmembrane region" description="Helical" evidence="6">
    <location>
        <begin position="503"/>
        <end position="521"/>
    </location>
</feature>
<dbReference type="GO" id="GO:0046036">
    <property type="term" value="P:CTP metabolic process"/>
    <property type="evidence" value="ECO:0007669"/>
    <property type="project" value="TreeGrafter"/>
</dbReference>
<dbReference type="GO" id="GO:0006256">
    <property type="term" value="P:UDP catabolic process"/>
    <property type="evidence" value="ECO:0007669"/>
    <property type="project" value="TreeGrafter"/>
</dbReference>
<dbReference type="AlphaFoldDB" id="A0A1E4SBX7"/>
<keyword evidence="4" id="KW-0067">ATP-binding</keyword>
<evidence type="ECO:0000313" key="7">
    <source>
        <dbReference type="EMBL" id="ODV77001.1"/>
    </source>
</evidence>
<feature type="active site" description="Proton acceptor" evidence="3">
    <location>
        <position position="150"/>
    </location>
</feature>
<dbReference type="InterPro" id="IPR000407">
    <property type="entry name" value="GDA1_CD39_NTPase"/>
</dbReference>
<keyword evidence="2 5" id="KW-0378">Hydrolase</keyword>
<evidence type="ECO:0000256" key="6">
    <source>
        <dbReference type="SAM" id="Phobius"/>
    </source>
</evidence>
<proteinExistence type="inferred from homology"/>
<keyword evidence="6" id="KW-1133">Transmembrane helix</keyword>
<dbReference type="GO" id="GO:0000139">
    <property type="term" value="C:Golgi membrane"/>
    <property type="evidence" value="ECO:0007669"/>
    <property type="project" value="EnsemblFungi"/>
</dbReference>
<reference evidence="8" key="1">
    <citation type="submission" date="2016-05" db="EMBL/GenBank/DDBJ databases">
        <title>Comparative genomics of biotechnologically important yeasts.</title>
        <authorList>
            <consortium name="DOE Joint Genome Institute"/>
            <person name="Riley R."/>
            <person name="Haridas S."/>
            <person name="Wolfe K.H."/>
            <person name="Lopes M.R."/>
            <person name="Hittinger C.T."/>
            <person name="Goker M."/>
            <person name="Salamov A."/>
            <person name="Wisecaver J."/>
            <person name="Long T.M."/>
            <person name="Aerts A.L."/>
            <person name="Barry K."/>
            <person name="Choi C."/>
            <person name="Clum A."/>
            <person name="Coughlan A.Y."/>
            <person name="Deshpande S."/>
            <person name="Douglass A.P."/>
            <person name="Hanson S.J."/>
            <person name="Klenk H.-P."/>
            <person name="Labutti K."/>
            <person name="Lapidus A."/>
            <person name="Lindquist E."/>
            <person name="Lipzen A."/>
            <person name="Meier-Kolthoff J.P."/>
            <person name="Ohm R.A."/>
            <person name="Otillar R.P."/>
            <person name="Pangilinan J."/>
            <person name="Peng Y."/>
            <person name="Rokas A."/>
            <person name="Rosa C.A."/>
            <person name="Scheuner C."/>
            <person name="Sibirny A.A."/>
            <person name="Slot J.C."/>
            <person name="Stielow J.B."/>
            <person name="Sun H."/>
            <person name="Kurtzman C.P."/>
            <person name="Blackwell M."/>
            <person name="Grigoriev I.V."/>
            <person name="Jeffries T.W."/>
        </authorList>
    </citation>
    <scope>NUCLEOTIDE SEQUENCE [LARGE SCALE GENOMIC DNA]</scope>
    <source>
        <strain evidence="8">NRRL Y-17324</strain>
    </source>
</reference>
<gene>
    <name evidence="7" type="ORF">CANTADRAFT_92153</name>
</gene>
<dbReference type="PANTHER" id="PTHR11782">
    <property type="entry name" value="ADENOSINE/GUANOSINE DIPHOSPHATASE"/>
    <property type="match status" value="1"/>
</dbReference>
<evidence type="ECO:0000256" key="3">
    <source>
        <dbReference type="PIRSR" id="PIRSR600407-1"/>
    </source>
</evidence>
<comment type="similarity">
    <text evidence="1 5">Belongs to the GDA1/CD39 NTPase family.</text>
</comment>
<organism evidence="7 8">
    <name type="scientific">Suhomyces tanzawaensis NRRL Y-17324</name>
    <dbReference type="NCBI Taxonomy" id="984487"/>
    <lineage>
        <taxon>Eukaryota</taxon>
        <taxon>Fungi</taxon>
        <taxon>Dikarya</taxon>
        <taxon>Ascomycota</taxon>
        <taxon>Saccharomycotina</taxon>
        <taxon>Pichiomycetes</taxon>
        <taxon>Debaryomycetaceae</taxon>
        <taxon>Suhomyces</taxon>
    </lineage>
</organism>
<feature type="binding site" evidence="4">
    <location>
        <begin position="185"/>
        <end position="189"/>
    </location>
    <ligand>
        <name>ATP</name>
        <dbReference type="ChEBI" id="CHEBI:30616"/>
    </ligand>
</feature>
<dbReference type="Pfam" id="PF01150">
    <property type="entry name" value="GDA1_CD39"/>
    <property type="match status" value="1"/>
</dbReference>
<name>A0A1E4SBX7_9ASCO</name>
<evidence type="ECO:0000256" key="1">
    <source>
        <dbReference type="ARBA" id="ARBA00009283"/>
    </source>
</evidence>
<dbReference type="PROSITE" id="PS01238">
    <property type="entry name" value="GDA1_CD39_NTPASE"/>
    <property type="match status" value="1"/>
</dbReference>
<dbReference type="GeneID" id="30986058"/>
<evidence type="ECO:0000256" key="5">
    <source>
        <dbReference type="RuleBase" id="RU003833"/>
    </source>
</evidence>
<dbReference type="EMBL" id="KV453916">
    <property type="protein sequence ID" value="ODV77001.1"/>
    <property type="molecule type" value="Genomic_DNA"/>
</dbReference>
<dbReference type="GO" id="GO:0017111">
    <property type="term" value="F:ribonucleoside triphosphate phosphatase activity"/>
    <property type="evidence" value="ECO:0007669"/>
    <property type="project" value="EnsemblFungi"/>
</dbReference>
<dbReference type="RefSeq" id="XP_020062123.1">
    <property type="nucleotide sequence ID" value="XM_020211922.1"/>
</dbReference>
<dbReference type="STRING" id="984487.A0A1E4SBX7"/>
<dbReference type="GO" id="GO:0004382">
    <property type="term" value="F:GDP phosphatase activity"/>
    <property type="evidence" value="ECO:0007669"/>
    <property type="project" value="TreeGrafter"/>
</dbReference>
<protein>
    <submittedName>
        <fullName evidence="7">Golgi apyrase</fullName>
    </submittedName>
</protein>
<accession>A0A1E4SBX7</accession>
<dbReference type="GO" id="GO:0005524">
    <property type="term" value="F:ATP binding"/>
    <property type="evidence" value="ECO:0007669"/>
    <property type="project" value="UniProtKB-KW"/>
</dbReference>
<dbReference type="PANTHER" id="PTHR11782:SF121">
    <property type="entry name" value="NUCLEOSIDE-DIPHOSPHATASE MIG-23"/>
    <property type="match status" value="1"/>
</dbReference>
<keyword evidence="8" id="KW-1185">Reference proteome</keyword>
<dbReference type="Proteomes" id="UP000094285">
    <property type="component" value="Unassembled WGS sequence"/>
</dbReference>
<dbReference type="OrthoDB" id="6372431at2759"/>
<keyword evidence="6" id="KW-0472">Membrane</keyword>
<dbReference type="Gene3D" id="3.30.420.40">
    <property type="match status" value="1"/>
</dbReference>
<evidence type="ECO:0000256" key="2">
    <source>
        <dbReference type="ARBA" id="ARBA00022801"/>
    </source>
</evidence>
<keyword evidence="6" id="KW-0812">Transmembrane</keyword>
<evidence type="ECO:0000313" key="8">
    <source>
        <dbReference type="Proteomes" id="UP000094285"/>
    </source>
</evidence>